<evidence type="ECO:0000313" key="1">
    <source>
        <dbReference type="EMBL" id="RWU10665.1"/>
    </source>
</evidence>
<sequence length="262" mass="31007">MTPIEYLKLQAKNLHKDFKTQTSSFDPKQGRKVYSYEPKYFWFDMLVDDFKIDEERFKLGNAQHIISKLCGFTKWIELLKASPARIELAILLFDNMDRVEVRDWEQYIFGVESENKVTIDDDFRLQIFKEVFLENEQEVYYDDYRISSEERFVADEDEQQARPVISNSGPKISSLPLGKEDREEFIEAANWSFERIFNRIEPDHPEKTRKLWNAERYIDEELLKPEMLPIDRDYALSLVDAFLVGYVIQLAAQADNEAKNTG</sequence>
<dbReference type="RefSeq" id="WP_113646153.1">
    <property type="nucleotide sequence ID" value="NZ_QMHN01000001.1"/>
</dbReference>
<reference evidence="1 2" key="1">
    <citation type="submission" date="2018-06" db="EMBL/GenBank/DDBJ databases">
        <title>Pedobacter endophyticus sp. nov., an endophytic bacterium isolated from a leaf of Triticum aestivum.</title>
        <authorList>
            <person name="Zhang L."/>
        </authorList>
    </citation>
    <scope>NUCLEOTIDE SEQUENCE [LARGE SCALE GENOMIC DNA]</scope>
    <source>
        <strain evidence="1 2">CM134L-2</strain>
    </source>
</reference>
<evidence type="ECO:0000313" key="2">
    <source>
        <dbReference type="Proteomes" id="UP000284120"/>
    </source>
</evidence>
<dbReference type="Proteomes" id="UP000284120">
    <property type="component" value="Unassembled WGS sequence"/>
</dbReference>
<name>A0A443Z2C7_9SPHI</name>
<organism evidence="1 2">
    <name type="scientific">Pedobacter chitinilyticus</name>
    <dbReference type="NCBI Taxonomy" id="2233776"/>
    <lineage>
        <taxon>Bacteria</taxon>
        <taxon>Pseudomonadati</taxon>
        <taxon>Bacteroidota</taxon>
        <taxon>Sphingobacteriia</taxon>
        <taxon>Sphingobacteriales</taxon>
        <taxon>Sphingobacteriaceae</taxon>
        <taxon>Pedobacter</taxon>
    </lineage>
</organism>
<accession>A0A443Z2C7</accession>
<gene>
    <name evidence="1" type="ORF">DPV69_04820</name>
</gene>
<dbReference type="EMBL" id="SAYW01000001">
    <property type="protein sequence ID" value="RWU10665.1"/>
    <property type="molecule type" value="Genomic_DNA"/>
</dbReference>
<protein>
    <submittedName>
        <fullName evidence="1">Uncharacterized protein</fullName>
    </submittedName>
</protein>
<proteinExistence type="predicted"/>
<dbReference type="OrthoDB" id="7357206at2"/>
<dbReference type="AlphaFoldDB" id="A0A443Z2C7"/>
<keyword evidence="2" id="KW-1185">Reference proteome</keyword>
<comment type="caution">
    <text evidence="1">The sequence shown here is derived from an EMBL/GenBank/DDBJ whole genome shotgun (WGS) entry which is preliminary data.</text>
</comment>